<sequence length="233" mass="26143">MLQQIIRSISRAILGRVADSNEKLKKSISEISSKVTTVSNSLDSHERRVGLDLAGKEQRIGDLQNRATAFEKNVENLVRDLESHKTEIWANVNDKDLRIGALQTKTTQLSSDLTETNKQVSDLRSNFETKHGELSKAHYDFEAAVKKQYDALTGIIDDKNLDSIREIADRITSEAQESQTIRQDMQNADNALHGKIDALLPKELQNKTAAEWEQFIEDIVAQEIASQEAAATR</sequence>
<dbReference type="EMBL" id="LR796237">
    <property type="protein sequence ID" value="CAB4129931.1"/>
    <property type="molecule type" value="Genomic_DNA"/>
</dbReference>
<name>A0A6J5L6C0_9CAUD</name>
<accession>A0A6J5L6C0</accession>
<evidence type="ECO:0000256" key="1">
    <source>
        <dbReference type="SAM" id="Coils"/>
    </source>
</evidence>
<feature type="coiled-coil region" evidence="1">
    <location>
        <begin position="53"/>
        <end position="87"/>
    </location>
</feature>
<proteinExistence type="predicted"/>
<keyword evidence="1" id="KW-0175">Coiled coil</keyword>
<protein>
    <submittedName>
        <fullName evidence="2">Uncharacterized protein</fullName>
    </submittedName>
</protein>
<evidence type="ECO:0000313" key="2">
    <source>
        <dbReference type="EMBL" id="CAB4129931.1"/>
    </source>
</evidence>
<gene>
    <name evidence="2" type="ORF">UFOVP116_185</name>
</gene>
<reference evidence="2" key="1">
    <citation type="submission" date="2020-04" db="EMBL/GenBank/DDBJ databases">
        <authorList>
            <person name="Chiriac C."/>
            <person name="Salcher M."/>
            <person name="Ghai R."/>
            <person name="Kavagutti S V."/>
        </authorList>
    </citation>
    <scope>NUCLEOTIDE SEQUENCE</scope>
</reference>
<organism evidence="2">
    <name type="scientific">uncultured Caudovirales phage</name>
    <dbReference type="NCBI Taxonomy" id="2100421"/>
    <lineage>
        <taxon>Viruses</taxon>
        <taxon>Duplodnaviria</taxon>
        <taxon>Heunggongvirae</taxon>
        <taxon>Uroviricota</taxon>
        <taxon>Caudoviricetes</taxon>
        <taxon>Peduoviridae</taxon>
        <taxon>Maltschvirus</taxon>
        <taxon>Maltschvirus maltsch</taxon>
    </lineage>
</organism>